<evidence type="ECO:0000256" key="3">
    <source>
        <dbReference type="ARBA" id="ARBA00022448"/>
    </source>
</evidence>
<organism evidence="10 11">
    <name type="scientific">Stenotrophomonas aracearum</name>
    <dbReference type="NCBI Taxonomy" id="3003272"/>
    <lineage>
        <taxon>Bacteria</taxon>
        <taxon>Pseudomonadati</taxon>
        <taxon>Pseudomonadota</taxon>
        <taxon>Gammaproteobacteria</taxon>
        <taxon>Lysobacterales</taxon>
        <taxon>Lysobacteraceae</taxon>
        <taxon>Stenotrophomonas</taxon>
    </lineage>
</organism>
<dbReference type="RefSeq" id="WP_102944438.1">
    <property type="nucleotide sequence ID" value="NZ_CP115543.1"/>
</dbReference>
<evidence type="ECO:0000256" key="5">
    <source>
        <dbReference type="ARBA" id="ARBA00022519"/>
    </source>
</evidence>
<feature type="transmembrane region" description="Helical" evidence="9">
    <location>
        <begin position="206"/>
        <end position="228"/>
    </location>
</feature>
<dbReference type="Pfam" id="PF00771">
    <property type="entry name" value="FHIPEP"/>
    <property type="match status" value="1"/>
</dbReference>
<dbReference type="Gene3D" id="3.40.30.60">
    <property type="entry name" value="FHIPEP family, domain 1"/>
    <property type="match status" value="1"/>
</dbReference>
<feature type="transmembrane region" description="Helical" evidence="9">
    <location>
        <begin position="120"/>
        <end position="138"/>
    </location>
</feature>
<keyword evidence="5" id="KW-0997">Cell inner membrane</keyword>
<dbReference type="PANTHER" id="PTHR30161">
    <property type="entry name" value="FLAGELLAR EXPORT PROTEIN, MEMBRANE FLHA SUBUNIT-RELATED"/>
    <property type="match status" value="1"/>
</dbReference>
<evidence type="ECO:0000256" key="1">
    <source>
        <dbReference type="ARBA" id="ARBA00004429"/>
    </source>
</evidence>
<feature type="transmembrane region" description="Helical" evidence="9">
    <location>
        <begin position="280"/>
        <end position="300"/>
    </location>
</feature>
<evidence type="ECO:0000256" key="6">
    <source>
        <dbReference type="ARBA" id="ARBA00022692"/>
    </source>
</evidence>
<dbReference type="InterPro" id="IPR001712">
    <property type="entry name" value="T3SS_FHIPEP"/>
</dbReference>
<dbReference type="NCBIfam" id="TIGR01399">
    <property type="entry name" value="hrcV"/>
    <property type="match status" value="1"/>
</dbReference>
<evidence type="ECO:0000313" key="10">
    <source>
        <dbReference type="EMBL" id="WNH47725.1"/>
    </source>
</evidence>
<dbReference type="Gene3D" id="3.40.50.12790">
    <property type="entry name" value="FHIPEP family, domain 4"/>
    <property type="match status" value="1"/>
</dbReference>
<gene>
    <name evidence="10" type="ORF">PDM28_13685</name>
</gene>
<feature type="transmembrane region" description="Helical" evidence="9">
    <location>
        <begin position="48"/>
        <end position="67"/>
    </location>
</feature>
<feature type="transmembrane region" description="Helical" evidence="9">
    <location>
        <begin position="248"/>
        <end position="268"/>
    </location>
</feature>
<dbReference type="EMBL" id="CP115543">
    <property type="protein sequence ID" value="WNH47725.1"/>
    <property type="molecule type" value="Genomic_DNA"/>
</dbReference>
<dbReference type="InterPro" id="IPR042193">
    <property type="entry name" value="FHIPEP_3"/>
</dbReference>
<feature type="transmembrane region" description="Helical" evidence="9">
    <location>
        <begin position="79"/>
        <end position="100"/>
    </location>
</feature>
<evidence type="ECO:0000256" key="2">
    <source>
        <dbReference type="ARBA" id="ARBA00008835"/>
    </source>
</evidence>
<evidence type="ECO:0000256" key="9">
    <source>
        <dbReference type="SAM" id="Phobius"/>
    </source>
</evidence>
<keyword evidence="11" id="KW-1185">Reference proteome</keyword>
<accession>A0ABY9YA55</accession>
<keyword evidence="8 9" id="KW-0472">Membrane</keyword>
<dbReference type="Gene3D" id="1.10.8.540">
    <property type="entry name" value="FHIPEP family, domain 3"/>
    <property type="match status" value="1"/>
</dbReference>
<reference evidence="10 11" key="1">
    <citation type="submission" date="2022-12" db="EMBL/GenBank/DDBJ databases">
        <title>Two new species, Stenotrophomonas aracearum and Stenotrophomonas oahuensis, isolated from Anthurium (Araceae family) in Hawaii.</title>
        <authorList>
            <person name="Chunag S.C."/>
            <person name="Dobhal S."/>
            <person name="Alvarez A."/>
            <person name="Arif M."/>
        </authorList>
    </citation>
    <scope>NUCLEOTIDE SEQUENCE [LARGE SCALE GENOMIC DNA]</scope>
    <source>
        <strain evidence="10 11">A5588</strain>
    </source>
</reference>
<keyword evidence="6 9" id="KW-0812">Transmembrane</keyword>
<evidence type="ECO:0000256" key="8">
    <source>
        <dbReference type="ARBA" id="ARBA00023136"/>
    </source>
</evidence>
<dbReference type="PIRSF" id="PIRSF005419">
    <property type="entry name" value="FlhA"/>
    <property type="match status" value="1"/>
</dbReference>
<keyword evidence="3" id="KW-0813">Transport</keyword>
<proteinExistence type="inferred from homology"/>
<dbReference type="InterPro" id="IPR042194">
    <property type="entry name" value="FHIPEP_1"/>
</dbReference>
<comment type="subcellular location">
    <subcellularLocation>
        <location evidence="1">Cell inner membrane</location>
        <topology evidence="1">Multi-pass membrane protein</topology>
    </subcellularLocation>
</comment>
<protein>
    <submittedName>
        <fullName evidence="10">EscV/YscV/HrcV family type III secretion system export apparatus protein</fullName>
    </submittedName>
</protein>
<dbReference type="Gene3D" id="3.40.5.40">
    <property type="entry name" value="FHIPEP family, domain 2"/>
    <property type="match status" value="1"/>
</dbReference>
<dbReference type="PANTHER" id="PTHR30161:SF2">
    <property type="entry name" value="INVASION PROTEIN INVA"/>
    <property type="match status" value="1"/>
</dbReference>
<dbReference type="PRINTS" id="PR00949">
    <property type="entry name" value="TYPE3IMAPROT"/>
</dbReference>
<name>A0ABY9YA55_9GAMM</name>
<keyword evidence="4" id="KW-1003">Cell membrane</keyword>
<evidence type="ECO:0000256" key="4">
    <source>
        <dbReference type="ARBA" id="ARBA00022475"/>
    </source>
</evidence>
<dbReference type="Proteomes" id="UP001305421">
    <property type="component" value="Chromosome"/>
</dbReference>
<dbReference type="NCBIfam" id="NF011865">
    <property type="entry name" value="PRK15337.1"/>
    <property type="match status" value="1"/>
</dbReference>
<comment type="similarity">
    <text evidence="2">Belongs to the FHIPEP (flagella/HR/invasion proteins export pore) family.</text>
</comment>
<keyword evidence="7 9" id="KW-1133">Transmembrane helix</keyword>
<feature type="transmembrane region" description="Helical" evidence="9">
    <location>
        <begin position="24"/>
        <end position="42"/>
    </location>
</feature>
<evidence type="ECO:0000256" key="7">
    <source>
        <dbReference type="ARBA" id="ARBA00022989"/>
    </source>
</evidence>
<dbReference type="InterPro" id="IPR042196">
    <property type="entry name" value="FHIPEP_4"/>
</dbReference>
<dbReference type="InterPro" id="IPR006302">
    <property type="entry name" value="T3SS_HrcV"/>
</dbReference>
<feature type="transmembrane region" description="Helical" evidence="9">
    <location>
        <begin position="306"/>
        <end position="324"/>
    </location>
</feature>
<evidence type="ECO:0000313" key="11">
    <source>
        <dbReference type="Proteomes" id="UP001305421"/>
    </source>
</evidence>
<sequence length="688" mass="74386">MNSVTNPSTTGFAARARGVLRPELALVVLMAVIVAMLIIPLPTFLVDLLIGLNMAVAIVIFLSSFYVERILSFSTFPSVLLFTTLMRLALSVSTSRLILLDADAGQVISAFGDFVVGDNLVVGAVIFAIITLVQFIVITKGSERIGEVVARFSLDGMPGKQMSIDADLRAEAITSEEAQRRRRDVERESQLYGSYDGAMKFVKGDAIAGIVIVFVNLFGGIAVGMLQHGMAFSQALNTFTLLTIGDGLVAQIPALLICISAGFIVTRVSGESNNLGANILGELFNSNLVLGTGAVLVLLLGLLPGFPLPVFAGLAVGLAAMLVWRLRRGATAERDAAAGTGAGAAGAPAGQGDATAARLTSETLPLILLMPPPLHEAGVAGQWEEQLRHDAFLNTGMQLAPLVLRSHEPVKDHEVKVLINEIPAASAHVVSGHVRVWGRQDELEALDMGLVVPHDGGSARWVLAEAHQDVRALGCEVSSDYEELRRLVHGAVLRNVGELFGIQEAKHVLDALEKRFPELVKETYRHMPIQRVAEVLQRLLREDVSIRNMKVVLETLAQWGQREKDVILLVEHVRGALARYISARFARDGRIPAILVSSPVEDQIRAGIRQSQGAAYLNLEPAESGELMDRFALHVGEITARRPDVVLMVAPDIRRFVKRFIENRLPATPVLSFAEISDTVTLDVMRSI</sequence>